<dbReference type="AlphaFoldDB" id="A0AAV9DJA0"/>
<comment type="caution">
    <text evidence="1">The sequence shown here is derived from an EMBL/GenBank/DDBJ whole genome shotgun (WGS) entry which is preliminary data.</text>
</comment>
<evidence type="ECO:0000313" key="1">
    <source>
        <dbReference type="EMBL" id="KAK1300976.1"/>
    </source>
</evidence>
<reference evidence="1" key="2">
    <citation type="submission" date="2023-06" db="EMBL/GenBank/DDBJ databases">
        <authorList>
            <person name="Ma L."/>
            <person name="Liu K.-W."/>
            <person name="Li Z."/>
            <person name="Hsiao Y.-Y."/>
            <person name="Qi Y."/>
            <person name="Fu T."/>
            <person name="Tang G."/>
            <person name="Zhang D."/>
            <person name="Sun W.-H."/>
            <person name="Liu D.-K."/>
            <person name="Li Y."/>
            <person name="Chen G.-Z."/>
            <person name="Liu X.-D."/>
            <person name="Liao X.-Y."/>
            <person name="Jiang Y.-T."/>
            <person name="Yu X."/>
            <person name="Hao Y."/>
            <person name="Huang J."/>
            <person name="Zhao X.-W."/>
            <person name="Ke S."/>
            <person name="Chen Y.-Y."/>
            <person name="Wu W.-L."/>
            <person name="Hsu J.-L."/>
            <person name="Lin Y.-F."/>
            <person name="Huang M.-D."/>
            <person name="Li C.-Y."/>
            <person name="Huang L."/>
            <person name="Wang Z.-W."/>
            <person name="Zhao X."/>
            <person name="Zhong W.-Y."/>
            <person name="Peng D.-H."/>
            <person name="Ahmad S."/>
            <person name="Lan S."/>
            <person name="Zhang J.-S."/>
            <person name="Tsai W.-C."/>
            <person name="Van De Peer Y."/>
            <person name="Liu Z.-J."/>
        </authorList>
    </citation>
    <scope>NUCLEOTIDE SEQUENCE</scope>
    <source>
        <strain evidence="1">CP</strain>
        <tissue evidence="1">Leaves</tissue>
    </source>
</reference>
<keyword evidence="2" id="KW-1185">Reference proteome</keyword>
<proteinExistence type="predicted"/>
<gene>
    <name evidence="1" type="ORF">QJS10_CPB13g01241</name>
</gene>
<protein>
    <submittedName>
        <fullName evidence="1">Uncharacterized protein</fullName>
    </submittedName>
</protein>
<organism evidence="1 2">
    <name type="scientific">Acorus calamus</name>
    <name type="common">Sweet flag</name>
    <dbReference type="NCBI Taxonomy" id="4465"/>
    <lineage>
        <taxon>Eukaryota</taxon>
        <taxon>Viridiplantae</taxon>
        <taxon>Streptophyta</taxon>
        <taxon>Embryophyta</taxon>
        <taxon>Tracheophyta</taxon>
        <taxon>Spermatophyta</taxon>
        <taxon>Magnoliopsida</taxon>
        <taxon>Liliopsida</taxon>
        <taxon>Acoraceae</taxon>
        <taxon>Acorus</taxon>
    </lineage>
</organism>
<dbReference type="Proteomes" id="UP001180020">
    <property type="component" value="Unassembled WGS sequence"/>
</dbReference>
<reference evidence="1" key="1">
    <citation type="journal article" date="2023" name="Nat. Commun.">
        <title>Diploid and tetraploid genomes of Acorus and the evolution of monocots.</title>
        <authorList>
            <person name="Ma L."/>
            <person name="Liu K.W."/>
            <person name="Li Z."/>
            <person name="Hsiao Y.Y."/>
            <person name="Qi Y."/>
            <person name="Fu T."/>
            <person name="Tang G.D."/>
            <person name="Zhang D."/>
            <person name="Sun W.H."/>
            <person name="Liu D.K."/>
            <person name="Li Y."/>
            <person name="Chen G.Z."/>
            <person name="Liu X.D."/>
            <person name="Liao X.Y."/>
            <person name="Jiang Y.T."/>
            <person name="Yu X."/>
            <person name="Hao Y."/>
            <person name="Huang J."/>
            <person name="Zhao X.W."/>
            <person name="Ke S."/>
            <person name="Chen Y.Y."/>
            <person name="Wu W.L."/>
            <person name="Hsu J.L."/>
            <person name="Lin Y.F."/>
            <person name="Huang M.D."/>
            <person name="Li C.Y."/>
            <person name="Huang L."/>
            <person name="Wang Z.W."/>
            <person name="Zhao X."/>
            <person name="Zhong W.Y."/>
            <person name="Peng D.H."/>
            <person name="Ahmad S."/>
            <person name="Lan S."/>
            <person name="Zhang J.S."/>
            <person name="Tsai W.C."/>
            <person name="Van de Peer Y."/>
            <person name="Liu Z.J."/>
        </authorList>
    </citation>
    <scope>NUCLEOTIDE SEQUENCE</scope>
    <source>
        <strain evidence="1">CP</strain>
    </source>
</reference>
<accession>A0AAV9DJA0</accession>
<evidence type="ECO:0000313" key="2">
    <source>
        <dbReference type="Proteomes" id="UP001180020"/>
    </source>
</evidence>
<name>A0AAV9DJA0_ACOCL</name>
<dbReference type="EMBL" id="JAUJYO010000013">
    <property type="protein sequence ID" value="KAK1300976.1"/>
    <property type="molecule type" value="Genomic_DNA"/>
</dbReference>
<sequence>MIVEGVPSDLEDLVKCKKPLEELDFQRCRGSLYETFKLNGGKISERTITRIPELTHENNRYEQEILLSMIGMRSSRTPNNIILNACVSEVKIVKVGGMGTKLVPLRPRMAQKRSPLTSD</sequence>